<dbReference type="OrthoDB" id="10262911at2759"/>
<organism evidence="1 2">
    <name type="scientific">Naegleria fowleri</name>
    <name type="common">Brain eating amoeba</name>
    <dbReference type="NCBI Taxonomy" id="5763"/>
    <lineage>
        <taxon>Eukaryota</taxon>
        <taxon>Discoba</taxon>
        <taxon>Heterolobosea</taxon>
        <taxon>Tetramitia</taxon>
        <taxon>Eutetramitia</taxon>
        <taxon>Vahlkampfiidae</taxon>
        <taxon>Naegleria</taxon>
    </lineage>
</organism>
<dbReference type="AlphaFoldDB" id="A0A6A5C0H4"/>
<dbReference type="OMA" id="HCWKVQF"/>
<dbReference type="GeneID" id="68120840"/>
<dbReference type="RefSeq" id="XP_044565124.1">
    <property type="nucleotide sequence ID" value="XM_044704276.1"/>
</dbReference>
<accession>A0A6A5C0H4</accession>
<dbReference type="VEuPathDB" id="AmoebaDB:NF0020590"/>
<protein>
    <submittedName>
        <fullName evidence="1">Uncharacterized protein</fullName>
    </submittedName>
</protein>
<reference evidence="1 2" key="1">
    <citation type="journal article" date="2019" name="Sci. Rep.">
        <title>Nanopore sequencing improves the draft genome of the human pathogenic amoeba Naegleria fowleri.</title>
        <authorList>
            <person name="Liechti N."/>
            <person name="Schurch N."/>
            <person name="Bruggmann R."/>
            <person name="Wittwer M."/>
        </authorList>
    </citation>
    <scope>NUCLEOTIDE SEQUENCE [LARGE SCALE GENOMIC DNA]</scope>
    <source>
        <strain evidence="1 2">ATCC 30894</strain>
    </source>
</reference>
<evidence type="ECO:0000313" key="1">
    <source>
        <dbReference type="EMBL" id="KAF0980411.1"/>
    </source>
</evidence>
<evidence type="ECO:0000313" key="2">
    <source>
        <dbReference type="Proteomes" id="UP000444721"/>
    </source>
</evidence>
<dbReference type="EMBL" id="VFQX01000019">
    <property type="protein sequence ID" value="KAF0980411.1"/>
    <property type="molecule type" value="Genomic_DNA"/>
</dbReference>
<name>A0A6A5C0H4_NAEFO</name>
<dbReference type="VEuPathDB" id="AmoebaDB:NfTy_027560"/>
<comment type="caution">
    <text evidence="1">The sequence shown here is derived from an EMBL/GenBank/DDBJ whole genome shotgun (WGS) entry which is preliminary data.</text>
</comment>
<keyword evidence="2" id="KW-1185">Reference proteome</keyword>
<gene>
    <name evidence="1" type="ORF">FDP41_013625</name>
</gene>
<dbReference type="VEuPathDB" id="AmoebaDB:FDP41_013625"/>
<proteinExistence type="predicted"/>
<sequence length="247" mass="28297">MYYDISSVPLTSSHYGVHSSSVGTFFSEHLNSHHFHSKSSSSFSNISYQLLPSSSSSSNNVTTTTAVPSRPILSKVEHLESFQCALSLNECCKRRDWKQFGNLLSNSEVDKGIAELQRKYDKQITRMDYVSVFIPRLMKSTNRGKYNDLVDFEFRREFIVSELEVIYVFNYIYEVKNNPSECETATISKHFATENGRHSTSSSSNRFEEEETLWVTRESRNHCWKVQFFGTPLPSSSTLSPQCCVIL</sequence>
<dbReference type="Proteomes" id="UP000444721">
    <property type="component" value="Unassembled WGS sequence"/>
</dbReference>